<reference evidence="3 4" key="1">
    <citation type="journal article" date="2020" name="BMC Genomics">
        <title>Intraspecific diversification of the crop wild relative Brassica cretica Lam. using demographic model selection.</title>
        <authorList>
            <person name="Kioukis A."/>
            <person name="Michalopoulou V.A."/>
            <person name="Briers L."/>
            <person name="Pirintsos S."/>
            <person name="Studholme D.J."/>
            <person name="Pavlidis P."/>
            <person name="Sarris P.F."/>
        </authorList>
    </citation>
    <scope>NUCLEOTIDE SEQUENCE [LARGE SCALE GENOMIC DNA]</scope>
    <source>
        <strain evidence="4">cv. PFS-1207/04</strain>
    </source>
</reference>
<dbReference type="PANTHER" id="PTHR31286">
    <property type="entry name" value="GLYCINE-RICH CELL WALL STRUCTURAL PROTEIN 1.8-LIKE"/>
    <property type="match status" value="1"/>
</dbReference>
<name>A0ABQ7A939_BRACR</name>
<protein>
    <recommendedName>
        <fullName evidence="2">DUF4283 domain-containing protein</fullName>
    </recommendedName>
</protein>
<evidence type="ECO:0000313" key="4">
    <source>
        <dbReference type="Proteomes" id="UP000266723"/>
    </source>
</evidence>
<evidence type="ECO:0000313" key="3">
    <source>
        <dbReference type="EMBL" id="KAF3494167.1"/>
    </source>
</evidence>
<feature type="domain" description="DUF4283" evidence="2">
    <location>
        <begin position="130"/>
        <end position="215"/>
    </location>
</feature>
<dbReference type="EMBL" id="QGKV02002055">
    <property type="protein sequence ID" value="KAF3494167.1"/>
    <property type="molecule type" value="Genomic_DNA"/>
</dbReference>
<gene>
    <name evidence="3" type="ORF">DY000_02055373</name>
</gene>
<feature type="compositionally biased region" description="Basic and acidic residues" evidence="1">
    <location>
        <begin position="340"/>
        <end position="349"/>
    </location>
</feature>
<evidence type="ECO:0000256" key="1">
    <source>
        <dbReference type="SAM" id="MobiDB-lite"/>
    </source>
</evidence>
<evidence type="ECO:0000259" key="2">
    <source>
        <dbReference type="Pfam" id="PF14111"/>
    </source>
</evidence>
<feature type="region of interest" description="Disordered" evidence="1">
    <location>
        <begin position="312"/>
        <end position="409"/>
    </location>
</feature>
<keyword evidence="4" id="KW-1185">Reference proteome</keyword>
<dbReference type="Pfam" id="PF14111">
    <property type="entry name" value="DUF4283"/>
    <property type="match status" value="1"/>
</dbReference>
<feature type="compositionally biased region" description="Basic residues" evidence="1">
    <location>
        <begin position="317"/>
        <end position="327"/>
    </location>
</feature>
<dbReference type="PANTHER" id="PTHR31286:SF175">
    <property type="entry name" value="DUF4283 DOMAIN-CONTAINING PROTEIN"/>
    <property type="match status" value="1"/>
</dbReference>
<dbReference type="Proteomes" id="UP000266723">
    <property type="component" value="Unassembled WGS sequence"/>
</dbReference>
<sequence>MSLGSAAHSKAVTISSHLAPPLASLPEDKITSSIALCELAISPASTDEISTEAVEGGFTTTPVEGSRKGAVTPVAVKENTAAPVVKPSEPISYAGLLKVSASLEELGTPVEHDSGVPFVLIPDENIVSAKEEFRDFIYARFHGDWPSMGCIIGVINAIWAKTGPRIFVHNVGNGEFLLKVTNAKTKEQLLARTCWNIAGYPMFVAPWSPEFTPEEGPITSAVVPVELRGVPYLIFNRESLSRLATAVGKPDSLAPETERKENFQVAKLYVRVDLTRELPSKIISGFSSGKEVEISVSYPWLPLKCESCGKDREVTKRNKPRTGRARRNPPINTIHAENSVGKEGEKESTTDEQTLEEDEIPAEGLSTGDDVGDSPAGTSVGQDSVAGNGCSDRAVGTEPDGVALGGRSRLVRRSQIDTTRATSGCRCGEVALGAGATSPCRSRRSLRSVDGERVRGVAPVGRSHALLVQ</sequence>
<accession>A0ABQ7A939</accession>
<dbReference type="InterPro" id="IPR025558">
    <property type="entry name" value="DUF4283"/>
</dbReference>
<dbReference type="InterPro" id="IPR040256">
    <property type="entry name" value="At4g02000-like"/>
</dbReference>
<proteinExistence type="predicted"/>
<organism evidence="3 4">
    <name type="scientific">Brassica cretica</name>
    <name type="common">Mustard</name>
    <dbReference type="NCBI Taxonomy" id="69181"/>
    <lineage>
        <taxon>Eukaryota</taxon>
        <taxon>Viridiplantae</taxon>
        <taxon>Streptophyta</taxon>
        <taxon>Embryophyta</taxon>
        <taxon>Tracheophyta</taxon>
        <taxon>Spermatophyta</taxon>
        <taxon>Magnoliopsida</taxon>
        <taxon>eudicotyledons</taxon>
        <taxon>Gunneridae</taxon>
        <taxon>Pentapetalae</taxon>
        <taxon>rosids</taxon>
        <taxon>malvids</taxon>
        <taxon>Brassicales</taxon>
        <taxon>Brassicaceae</taxon>
        <taxon>Brassiceae</taxon>
        <taxon>Brassica</taxon>
    </lineage>
</organism>
<comment type="caution">
    <text evidence="3">The sequence shown here is derived from an EMBL/GenBank/DDBJ whole genome shotgun (WGS) entry which is preliminary data.</text>
</comment>